<dbReference type="Proteomes" id="UP000087766">
    <property type="component" value="Unplaced"/>
</dbReference>
<name>A0A1S3TBD1_VIGRR</name>
<dbReference type="PROSITE" id="PS50878">
    <property type="entry name" value="RT_POL"/>
    <property type="match status" value="1"/>
</dbReference>
<dbReference type="Gene3D" id="1.10.340.70">
    <property type="match status" value="1"/>
</dbReference>
<gene>
    <name evidence="6" type="primary">LOC106753737</name>
</gene>
<dbReference type="Pfam" id="PF00665">
    <property type="entry name" value="rve"/>
    <property type="match status" value="1"/>
</dbReference>
<dbReference type="RefSeq" id="XP_014491075.1">
    <property type="nucleotide sequence ID" value="XM_014635589.1"/>
</dbReference>
<dbReference type="OrthoDB" id="1108439at2759"/>
<dbReference type="Pfam" id="PF13456">
    <property type="entry name" value="RVT_3"/>
    <property type="match status" value="1"/>
</dbReference>
<dbReference type="InterPro" id="IPR002156">
    <property type="entry name" value="RNaseH_domain"/>
</dbReference>
<dbReference type="PROSITE" id="PS50994">
    <property type="entry name" value="INTEGRASE"/>
    <property type="match status" value="1"/>
</dbReference>
<proteinExistence type="predicted"/>
<dbReference type="Pfam" id="PF17921">
    <property type="entry name" value="Integrase_H2C2"/>
    <property type="match status" value="1"/>
</dbReference>
<evidence type="ECO:0000259" key="4">
    <source>
        <dbReference type="PROSITE" id="PS50994"/>
    </source>
</evidence>
<dbReference type="Gene3D" id="3.30.70.270">
    <property type="match status" value="2"/>
</dbReference>
<evidence type="ECO:0000313" key="5">
    <source>
        <dbReference type="Proteomes" id="UP000087766"/>
    </source>
</evidence>
<dbReference type="InterPro" id="IPR001584">
    <property type="entry name" value="Integrase_cat-core"/>
</dbReference>
<dbReference type="InterPro" id="IPR041577">
    <property type="entry name" value="RT_RNaseH_2"/>
</dbReference>
<dbReference type="CDD" id="cd01647">
    <property type="entry name" value="RT_LTR"/>
    <property type="match status" value="1"/>
</dbReference>
<dbReference type="InterPro" id="IPR036397">
    <property type="entry name" value="RNaseH_sf"/>
</dbReference>
<feature type="domain" description="Reverse transcriptase" evidence="2">
    <location>
        <begin position="18"/>
        <end position="197"/>
    </location>
</feature>
<sequence>MGDEKRRAVEEEVRKLKEAGFIKEVTYTTWLANVVMVKKANGKWRMCTDYTDLNKACPKDSYPLPSIDTLVDDASGHKILSFLDAYSGYNQIPMHSPDREKTAFMSDRANYCYEVMPFGLKNAGATYQRLMDRVLAKQIGRCMDVYIDDMVVRSPDEQRHLRDLEEVFDEVRRYGMRLNPAKCPFGVSRGKFLGFMLTSQGIEASLDKCEAILKMPSPTTLKDIQRLVGRLTALSRFIPKLAERARPIMKKMKKEALSKWDMECEQAFAQVKEILMNPPIMNRLDEGAELHVYLGVSDTTISVVLVQELPAPKLVYFVSRTLQDAETRYRQVEKVALALLHAARRLRPYFQSHQVVVRTNHPISKVLRKPDLAGRMVAWAIELSEFGMHYEPRGSIRGQHLADFAAELPPTGNDLWSLYVDGAFGKNASGAGIVLEGPNGFLLEHSLLFKFRTSNNQAEYEALVAGLELAKDMGAKKLICRTDSQLVVGQMNGKFQVKEDHLSKYFHKASALMSEFEEADIRHIPREQNTRADMLSKLCSGKDKGQLTTVIRQILLQPSVECHAITTDAANWRGEIRELMKKQDDGCTLRPEETKRIARFLLVGGDMYKRGFSTPLLKCVSREEAQYVMDELHNGVCGFHSGQRTLKARILRAGYYWPTMEEDSRIFTKKCLWCQAHANDLRAPPHLLHFITAPWPFSQWGMDIVGPFPVGPAQKKFLLVAIDYFTKWVEAEPLATITAGQVQKFCWKLICRFGLPKTIITDNGRQFIDKKLREFYQNLGIKHVTSSVEHPQTNGQVEAVNKTVVAELKRRLGEKKAAWVDELPEVLWGYRCHPHGTTGETPFNLTYSIDAMLPVELGEPSLRRQIEDLALNDQELRVELDTVEERRDRAALRGIRP</sequence>
<keyword evidence="1" id="KW-0511">Multifunctional enzyme</keyword>
<feature type="domain" description="Integrase catalytic" evidence="4">
    <location>
        <begin position="690"/>
        <end position="850"/>
    </location>
</feature>
<evidence type="ECO:0000256" key="1">
    <source>
        <dbReference type="ARBA" id="ARBA00023268"/>
    </source>
</evidence>
<dbReference type="KEGG" id="vra:106753737"/>
<dbReference type="Gene3D" id="3.10.10.10">
    <property type="entry name" value="HIV Type 1 Reverse Transcriptase, subunit A, domain 1"/>
    <property type="match status" value="1"/>
</dbReference>
<dbReference type="InterPro" id="IPR000477">
    <property type="entry name" value="RT_dom"/>
</dbReference>
<dbReference type="PANTHER" id="PTHR37984">
    <property type="entry name" value="PROTEIN CBG26694"/>
    <property type="match status" value="1"/>
</dbReference>
<evidence type="ECO:0000313" key="6">
    <source>
        <dbReference type="RefSeq" id="XP_014491075.1"/>
    </source>
</evidence>
<dbReference type="SUPFAM" id="SSF53098">
    <property type="entry name" value="Ribonuclease H-like"/>
    <property type="match status" value="2"/>
</dbReference>
<dbReference type="PROSITE" id="PS50879">
    <property type="entry name" value="RNASE_H_1"/>
    <property type="match status" value="1"/>
</dbReference>
<evidence type="ECO:0000259" key="3">
    <source>
        <dbReference type="PROSITE" id="PS50879"/>
    </source>
</evidence>
<dbReference type="InterPro" id="IPR041588">
    <property type="entry name" value="Integrase_H2C2"/>
</dbReference>
<dbReference type="CDD" id="cd09279">
    <property type="entry name" value="RNase_HI_like"/>
    <property type="match status" value="1"/>
</dbReference>
<reference evidence="6" key="1">
    <citation type="submission" date="2025-08" db="UniProtKB">
        <authorList>
            <consortium name="RefSeq"/>
        </authorList>
    </citation>
    <scope>IDENTIFICATION</scope>
    <source>
        <tissue evidence="6">Leaf</tissue>
    </source>
</reference>
<dbReference type="GO" id="GO:0003676">
    <property type="term" value="F:nucleic acid binding"/>
    <property type="evidence" value="ECO:0007669"/>
    <property type="project" value="InterPro"/>
</dbReference>
<dbReference type="STRING" id="3916.A0A1S3TBD1"/>
<dbReference type="PANTHER" id="PTHR37984:SF5">
    <property type="entry name" value="PROTEIN NYNRIN-LIKE"/>
    <property type="match status" value="1"/>
</dbReference>
<dbReference type="InterPro" id="IPR043128">
    <property type="entry name" value="Rev_trsase/Diguanyl_cyclase"/>
</dbReference>
<dbReference type="Pfam" id="PF00078">
    <property type="entry name" value="RVT_1"/>
    <property type="match status" value="1"/>
</dbReference>
<dbReference type="Pfam" id="PF17919">
    <property type="entry name" value="RT_RNaseH_2"/>
    <property type="match status" value="1"/>
</dbReference>
<dbReference type="Gene3D" id="3.30.420.10">
    <property type="entry name" value="Ribonuclease H-like superfamily/Ribonuclease H"/>
    <property type="match status" value="2"/>
</dbReference>
<dbReference type="InterPro" id="IPR050951">
    <property type="entry name" value="Retrovirus_Pol_polyprotein"/>
</dbReference>
<feature type="domain" description="RNase H type-1" evidence="3">
    <location>
        <begin position="412"/>
        <end position="541"/>
    </location>
</feature>
<protein>
    <submittedName>
        <fullName evidence="6">Uncharacterized protein LOC106753737</fullName>
    </submittedName>
</protein>
<dbReference type="InterPro" id="IPR012337">
    <property type="entry name" value="RNaseH-like_sf"/>
</dbReference>
<dbReference type="SUPFAM" id="SSF56672">
    <property type="entry name" value="DNA/RNA polymerases"/>
    <property type="match status" value="1"/>
</dbReference>
<evidence type="ECO:0000259" key="2">
    <source>
        <dbReference type="PROSITE" id="PS50878"/>
    </source>
</evidence>
<dbReference type="GO" id="GO:0015074">
    <property type="term" value="P:DNA integration"/>
    <property type="evidence" value="ECO:0007669"/>
    <property type="project" value="InterPro"/>
</dbReference>
<dbReference type="AlphaFoldDB" id="A0A1S3TBD1"/>
<dbReference type="InterPro" id="IPR043502">
    <property type="entry name" value="DNA/RNA_pol_sf"/>
</dbReference>
<dbReference type="GO" id="GO:0004523">
    <property type="term" value="F:RNA-DNA hybrid ribonuclease activity"/>
    <property type="evidence" value="ECO:0007669"/>
    <property type="project" value="InterPro"/>
</dbReference>
<dbReference type="GeneID" id="106753737"/>
<organism evidence="5 6">
    <name type="scientific">Vigna radiata var. radiata</name>
    <name type="common">Mung bean</name>
    <name type="synonym">Phaseolus aureus</name>
    <dbReference type="NCBI Taxonomy" id="3916"/>
    <lineage>
        <taxon>Eukaryota</taxon>
        <taxon>Viridiplantae</taxon>
        <taxon>Streptophyta</taxon>
        <taxon>Embryophyta</taxon>
        <taxon>Tracheophyta</taxon>
        <taxon>Spermatophyta</taxon>
        <taxon>Magnoliopsida</taxon>
        <taxon>eudicotyledons</taxon>
        <taxon>Gunneridae</taxon>
        <taxon>Pentapetalae</taxon>
        <taxon>rosids</taxon>
        <taxon>fabids</taxon>
        <taxon>Fabales</taxon>
        <taxon>Fabaceae</taxon>
        <taxon>Papilionoideae</taxon>
        <taxon>50 kb inversion clade</taxon>
        <taxon>NPAAA clade</taxon>
        <taxon>indigoferoid/millettioid clade</taxon>
        <taxon>Phaseoleae</taxon>
        <taxon>Vigna</taxon>
    </lineage>
</organism>
<accession>A0A1S3TBD1</accession>
<keyword evidence="5" id="KW-1185">Reference proteome</keyword>